<evidence type="ECO:0000256" key="3">
    <source>
        <dbReference type="ARBA" id="ARBA00005048"/>
    </source>
</evidence>
<dbReference type="SUPFAM" id="SSF48208">
    <property type="entry name" value="Six-hairpin glycosidases"/>
    <property type="match status" value="2"/>
</dbReference>
<keyword evidence="10" id="KW-0547">Nucleotide-binding</keyword>
<comment type="catalytic activity">
    <reaction evidence="17">
        <text>sulfate + ATP + H(+) = adenosine 5'-phosphosulfate + diphosphate</text>
        <dbReference type="Rhea" id="RHEA:18133"/>
        <dbReference type="ChEBI" id="CHEBI:15378"/>
        <dbReference type="ChEBI" id="CHEBI:16189"/>
        <dbReference type="ChEBI" id="CHEBI:30616"/>
        <dbReference type="ChEBI" id="CHEBI:33019"/>
        <dbReference type="ChEBI" id="CHEBI:58243"/>
        <dbReference type="EC" id="2.7.7.4"/>
    </reaction>
</comment>
<comment type="similarity">
    <text evidence="16">Belongs to the sulfate adenylyltransferase family.</text>
</comment>
<dbReference type="Gene3D" id="3.10.400.10">
    <property type="entry name" value="Sulfate adenylyltransferase"/>
    <property type="match status" value="1"/>
</dbReference>
<evidence type="ECO:0000313" key="25">
    <source>
        <dbReference type="EMBL" id="VDC66178.1"/>
    </source>
</evidence>
<evidence type="ECO:0000256" key="14">
    <source>
        <dbReference type="ARBA" id="ARBA00023277"/>
    </source>
</evidence>
<proteinExistence type="inferred from homology"/>
<keyword evidence="18 19" id="KW-0326">Glycosidase</keyword>
<comment type="subunit">
    <text evidence="5">Homotetramer.</text>
</comment>
<evidence type="ECO:0000256" key="15">
    <source>
        <dbReference type="ARBA" id="ARBA00023326"/>
    </source>
</evidence>
<keyword evidence="12" id="KW-0809">Transit peptide</keyword>
<evidence type="ECO:0000259" key="22">
    <source>
        <dbReference type="Pfam" id="PF00759"/>
    </source>
</evidence>
<keyword evidence="18 19" id="KW-0378">Hydrolase</keyword>
<comment type="similarity">
    <text evidence="4 18 19">Belongs to the glycosyl hydrolase 9 (cellulase E) family.</text>
</comment>
<dbReference type="InterPro" id="IPR014729">
    <property type="entry name" value="Rossmann-like_a/b/a_fold"/>
</dbReference>
<dbReference type="InterPro" id="IPR018221">
    <property type="entry name" value="Glyco_hydro_9_His_AS"/>
</dbReference>
<feature type="domain" description="Glycoside hydrolase family 9" evidence="22">
    <location>
        <begin position="58"/>
        <end position="504"/>
    </location>
</feature>
<evidence type="ECO:0000256" key="8">
    <source>
        <dbReference type="ARBA" id="ARBA00022679"/>
    </source>
</evidence>
<evidence type="ECO:0000256" key="6">
    <source>
        <dbReference type="ARBA" id="ARBA00022528"/>
    </source>
</evidence>
<evidence type="ECO:0000256" key="16">
    <source>
        <dbReference type="ARBA" id="ARBA00037980"/>
    </source>
</evidence>
<dbReference type="InterPro" id="IPR002650">
    <property type="entry name" value="Sulphate_adenylyltransferase"/>
</dbReference>
<keyword evidence="8" id="KW-0808">Transferase</keyword>
<evidence type="ECO:0000256" key="7">
    <source>
        <dbReference type="ARBA" id="ARBA00022640"/>
    </source>
</evidence>
<evidence type="ECO:0000259" key="23">
    <source>
        <dbReference type="Pfam" id="PF01747"/>
    </source>
</evidence>
<evidence type="ECO:0000256" key="12">
    <source>
        <dbReference type="ARBA" id="ARBA00022946"/>
    </source>
</evidence>
<feature type="transmembrane region" description="Helical" evidence="21">
    <location>
        <begin position="12"/>
        <end position="32"/>
    </location>
</feature>
<dbReference type="GO" id="GO:0004781">
    <property type="term" value="F:sulfate adenylyltransferase (ATP) activity"/>
    <property type="evidence" value="ECO:0007669"/>
    <property type="project" value="UniProtKB-EC"/>
</dbReference>
<dbReference type="SUPFAM" id="SSF52374">
    <property type="entry name" value="Nucleotidylyl transferase"/>
    <property type="match status" value="1"/>
</dbReference>
<dbReference type="SUPFAM" id="SSF88697">
    <property type="entry name" value="PUA domain-like"/>
    <property type="match status" value="1"/>
</dbReference>
<dbReference type="Gene3D" id="3.40.50.620">
    <property type="entry name" value="HUPs"/>
    <property type="match status" value="1"/>
</dbReference>
<dbReference type="Gene3D" id="1.50.10.10">
    <property type="match status" value="2"/>
</dbReference>
<dbReference type="PROSITE" id="PS00592">
    <property type="entry name" value="GH9_2"/>
    <property type="match status" value="1"/>
</dbReference>
<dbReference type="Pfam" id="PF14306">
    <property type="entry name" value="PUA_2"/>
    <property type="match status" value="1"/>
</dbReference>
<keyword evidence="21" id="KW-0812">Transmembrane</keyword>
<keyword evidence="6" id="KW-0150">Chloroplast</keyword>
<evidence type="ECO:0000256" key="19">
    <source>
        <dbReference type="RuleBase" id="RU361166"/>
    </source>
</evidence>
<evidence type="ECO:0000256" key="2">
    <source>
        <dbReference type="ARBA" id="ARBA00004229"/>
    </source>
</evidence>
<dbReference type="FunFam" id="3.40.50.620:FF:000006">
    <property type="entry name" value="bifunctional 3'-phosphoadenosine 5'-phosphosulfate synthase 1"/>
    <property type="match status" value="1"/>
</dbReference>
<comment type="catalytic activity">
    <reaction evidence="1 19">
        <text>Endohydrolysis of (1-&gt;4)-beta-D-glucosidic linkages in cellulose, lichenin and cereal beta-D-glucans.</text>
        <dbReference type="EC" id="3.2.1.4"/>
    </reaction>
</comment>
<feature type="compositionally biased region" description="Basic and acidic residues" evidence="20">
    <location>
        <begin position="553"/>
        <end position="564"/>
    </location>
</feature>
<dbReference type="PANTHER" id="PTHR11055">
    <property type="entry name" value="BIFUNCTIONAL 3'-PHOSPHOADENOSINE 5'-PHOSPHOSULFATE SYNTHASE"/>
    <property type="match status" value="1"/>
</dbReference>
<organism evidence="25">
    <name type="scientific">Brassica campestris</name>
    <name type="common">Field mustard</name>
    <dbReference type="NCBI Taxonomy" id="3711"/>
    <lineage>
        <taxon>Eukaryota</taxon>
        <taxon>Viridiplantae</taxon>
        <taxon>Streptophyta</taxon>
        <taxon>Embryophyta</taxon>
        <taxon>Tracheophyta</taxon>
        <taxon>Spermatophyta</taxon>
        <taxon>Magnoliopsida</taxon>
        <taxon>eudicotyledons</taxon>
        <taxon>Gunneridae</taxon>
        <taxon>Pentapetalae</taxon>
        <taxon>rosids</taxon>
        <taxon>malvids</taxon>
        <taxon>Brassicales</taxon>
        <taxon>Brassicaceae</taxon>
        <taxon>Brassiceae</taxon>
        <taxon>Brassica</taxon>
    </lineage>
</organism>
<keyword evidence="21" id="KW-1133">Transmembrane helix</keyword>
<dbReference type="CDD" id="cd00517">
    <property type="entry name" value="ATPS"/>
    <property type="match status" value="1"/>
</dbReference>
<keyword evidence="11" id="KW-0067">ATP-binding</keyword>
<evidence type="ECO:0000256" key="11">
    <source>
        <dbReference type="ARBA" id="ARBA00022840"/>
    </source>
</evidence>
<dbReference type="InterPro" id="IPR024951">
    <property type="entry name" value="Sulfurylase_cat_dom"/>
</dbReference>
<dbReference type="FunFam" id="3.10.400.10:FF:000002">
    <property type="entry name" value="ATP sulfurylase 2"/>
    <property type="match status" value="1"/>
</dbReference>
<evidence type="ECO:0000256" key="13">
    <source>
        <dbReference type="ARBA" id="ARBA00023001"/>
    </source>
</evidence>
<dbReference type="GO" id="GO:0030245">
    <property type="term" value="P:cellulose catabolic process"/>
    <property type="evidence" value="ECO:0007669"/>
    <property type="project" value="UniProtKB-KW"/>
</dbReference>
<dbReference type="InterPro" id="IPR025980">
    <property type="entry name" value="ATP-Sase_PUA-like_dom"/>
</dbReference>
<evidence type="ECO:0000256" key="1">
    <source>
        <dbReference type="ARBA" id="ARBA00000966"/>
    </source>
</evidence>
<evidence type="ECO:0000256" key="5">
    <source>
        <dbReference type="ARBA" id="ARBA00011881"/>
    </source>
</evidence>
<keyword evidence="15 18" id="KW-0624">Polysaccharide degradation</keyword>
<evidence type="ECO:0000256" key="18">
    <source>
        <dbReference type="PROSITE-ProRule" id="PRU10059"/>
    </source>
</evidence>
<dbReference type="GO" id="GO:0000103">
    <property type="term" value="P:sulfate assimilation"/>
    <property type="evidence" value="ECO:0007669"/>
    <property type="project" value="InterPro"/>
</dbReference>
<evidence type="ECO:0000256" key="4">
    <source>
        <dbReference type="ARBA" id="ARBA00007072"/>
    </source>
</evidence>
<feature type="active site" evidence="18">
    <location>
        <position position="435"/>
    </location>
</feature>
<dbReference type="GO" id="GO:0008810">
    <property type="term" value="F:cellulase activity"/>
    <property type="evidence" value="ECO:0007669"/>
    <property type="project" value="UniProtKB-EC"/>
</dbReference>
<evidence type="ECO:0000256" key="10">
    <source>
        <dbReference type="ARBA" id="ARBA00022741"/>
    </source>
</evidence>
<reference evidence="25" key="1">
    <citation type="submission" date="2018-11" db="EMBL/GenBank/DDBJ databases">
        <authorList>
            <consortium name="Genoscope - CEA"/>
            <person name="William W."/>
        </authorList>
    </citation>
    <scope>NUCLEOTIDE SEQUENCE</scope>
</reference>
<protein>
    <recommendedName>
        <fullName evidence="19">Endoglucanase</fullName>
        <ecNumber evidence="19">3.2.1.4</ecNumber>
    </recommendedName>
</protein>
<keyword evidence="21" id="KW-0472">Membrane</keyword>
<dbReference type="GO" id="GO:0009507">
    <property type="term" value="C:chloroplast"/>
    <property type="evidence" value="ECO:0007669"/>
    <property type="project" value="UniProtKB-SubCell"/>
</dbReference>
<dbReference type="InterPro" id="IPR015947">
    <property type="entry name" value="PUA-like_sf"/>
</dbReference>
<evidence type="ECO:0000256" key="21">
    <source>
        <dbReference type="SAM" id="Phobius"/>
    </source>
</evidence>
<dbReference type="InterPro" id="IPR012341">
    <property type="entry name" value="6hp_glycosidase-like_sf"/>
</dbReference>
<evidence type="ECO:0000256" key="9">
    <source>
        <dbReference type="ARBA" id="ARBA00022695"/>
    </source>
</evidence>
<evidence type="ECO:0000256" key="20">
    <source>
        <dbReference type="SAM" id="MobiDB-lite"/>
    </source>
</evidence>
<dbReference type="GO" id="GO:0005524">
    <property type="term" value="F:ATP binding"/>
    <property type="evidence" value="ECO:0007669"/>
    <property type="project" value="UniProtKB-KW"/>
</dbReference>
<evidence type="ECO:0000256" key="17">
    <source>
        <dbReference type="ARBA" id="ARBA00049370"/>
    </source>
</evidence>
<keyword evidence="13 19" id="KW-0136">Cellulose degradation</keyword>
<dbReference type="EMBL" id="LR031569">
    <property type="protein sequence ID" value="VDC66178.1"/>
    <property type="molecule type" value="Genomic_DNA"/>
</dbReference>
<dbReference type="EC" id="3.2.1.4" evidence="19"/>
<dbReference type="Pfam" id="PF00759">
    <property type="entry name" value="Glyco_hydro_9"/>
    <property type="match status" value="1"/>
</dbReference>
<feature type="region of interest" description="Disordered" evidence="20">
    <location>
        <begin position="542"/>
        <end position="564"/>
    </location>
</feature>
<keyword evidence="7" id="KW-0934">Plastid</keyword>
<comment type="subcellular location">
    <subcellularLocation>
        <location evidence="2">Plastid</location>
        <location evidence="2">Chloroplast</location>
    </subcellularLocation>
</comment>
<dbReference type="InterPro" id="IPR001701">
    <property type="entry name" value="Glyco_hydro_9"/>
</dbReference>
<dbReference type="Pfam" id="PF01747">
    <property type="entry name" value="ATP-sulfurylase"/>
    <property type="match status" value="1"/>
</dbReference>
<dbReference type="InterPro" id="IPR008928">
    <property type="entry name" value="6-hairpin_glycosidase_sf"/>
</dbReference>
<feature type="domain" description="Sulphate adenylyltransferase catalytic" evidence="23">
    <location>
        <begin position="849"/>
        <end position="1071"/>
    </location>
</feature>
<feature type="domain" description="ATP-sulfurylase PUA-like" evidence="24">
    <location>
        <begin position="677"/>
        <end position="839"/>
    </location>
</feature>
<name>A0A3P5Z1X2_BRACM</name>
<comment type="pathway">
    <text evidence="3">Sulfur metabolism; hydrogen sulfide biosynthesis; sulfite from sulfate: step 1/3.</text>
</comment>
<keyword evidence="9" id="KW-0548">Nucleotidyltransferase</keyword>
<evidence type="ECO:0000259" key="24">
    <source>
        <dbReference type="Pfam" id="PF14306"/>
    </source>
</evidence>
<dbReference type="PANTHER" id="PTHR11055:SF37">
    <property type="entry name" value="ATP SULFURYLASE 2"/>
    <property type="match status" value="1"/>
</dbReference>
<sequence>MGEKSSSRCCCCSWFIGIIVLIAVVLAIVFTIRHNKSNKHPDDGADIVPLPGSIDKNYADALKIAMQFFDIQKSGKLENNKITWRGDSGLEDGSEAGLDLSKGLYDAGDHMKFGFPMAFTATLLSWSILEYGHHMDSTLLNGSLISSSMLILLPTCSISRLEIRRLIINVGIGQKQCLRRELSPRLIQRLQGLRLLLKRQLRAMAAASLVFKQSDPKYSSTLLKHAKQLFGFADNHRGSYSVNIPKVQSYYNSTGYGDELLWAASWLYHATEDKTYLDFVSKNGDEFGNFGSPSWFSWDNKLPGTQILLSRLTFFKKDLSGSKGLQGYKETAEAVMCGLIPSSPTATSSRTEGGLIWVAEWNALQQPVSSSFLATLYSDYMLTSGIENLACGDTSFKPSDLRKFARSQADYMLGKNPEKMSYLVGYGDKYPEYVHHRGASIPADANTGCKDGFEWLNSEEPNPNVAYGALVGGPFLNDTFIDARNNSMQNEPSTYNSALVVGLLSSLVTTSTSLKSFIYTLSTPYWLSFYKCVAKRTFNTEGSNSIHKPKIPATEKRRDKSGKRVDDVFHSVRSSSCSSNHVQPNLSFTVHSLHSTSLADLYSPRSMSLLIRSSYLSQSHIQPRNSKPSSHTNQTPLKLVFLSSFNHNPLVSLVNKRNPTMQPPTFPPSMTVKSSLIDPDGGELVELMVSESEIKLKKAESETMPKVKLTKIDLEWVHVISEGWASPLKGFMREDEYLQSLHFNSLRLKDGSLVNMSLPIVLAIDDDTKEQIGVSKNVALVSPQGDVIGSLRSVEIYKHNKEERIARTWGTTSPGLPYVEEHITPSGNWLIGGDLEIFQPIKYNDGLDHYRLSPKQLRKEFDNRQADAVFAFQLRNPVHNGHALLMNDTRKRLLEMGYKNPILLLHPLGGFTKADDVPLDVRMEQHSKVLEDGVLDPETTIVSIFPSPMHYAGPTEVQWHAKARINAGANFYIVGRDPAGMGHPTEKRDLYDPDHGKKVLSMAPGLEKLNILPFRVAAYDTVEKKMAFFDPSRAKEFLFISGTKMRTYARTGESPPDGFMCPSGWNVLVKYYESLQESDESSKQQQAVV</sequence>
<gene>
    <name evidence="25" type="ORF">BRAA06T24718Z</name>
</gene>
<keyword evidence="14 18" id="KW-0119">Carbohydrate metabolism</keyword>
<accession>A0A3P5Z1X2</accession>
<dbReference type="AlphaFoldDB" id="A0A3P5Z1X2"/>
<dbReference type="NCBIfam" id="TIGR00339">
    <property type="entry name" value="sopT"/>
    <property type="match status" value="1"/>
</dbReference>